<reference evidence="5 6" key="1">
    <citation type="journal article" date="2012" name="Genome Biol.">
        <title>Genome and low-iron response of an oceanic diatom adapted to chronic iron limitation.</title>
        <authorList>
            <person name="Lommer M."/>
            <person name="Specht M."/>
            <person name="Roy A.S."/>
            <person name="Kraemer L."/>
            <person name="Andreson R."/>
            <person name="Gutowska M.A."/>
            <person name="Wolf J."/>
            <person name="Bergner S.V."/>
            <person name="Schilhabel M.B."/>
            <person name="Klostermeier U.C."/>
            <person name="Beiko R.G."/>
            <person name="Rosenstiel P."/>
            <person name="Hippler M."/>
            <person name="Laroche J."/>
        </authorList>
    </citation>
    <scope>NUCLEOTIDE SEQUENCE [LARGE SCALE GENOMIC DNA]</scope>
    <source>
        <strain evidence="5 6">CCMP1005</strain>
    </source>
</reference>
<evidence type="ECO:0000313" key="6">
    <source>
        <dbReference type="Proteomes" id="UP000266841"/>
    </source>
</evidence>
<dbReference type="EMBL" id="AGNL01050754">
    <property type="protein sequence ID" value="EJK43692.1"/>
    <property type="molecule type" value="Genomic_DNA"/>
</dbReference>
<dbReference type="InterPro" id="IPR005181">
    <property type="entry name" value="SASA"/>
</dbReference>
<dbReference type="SUPFAM" id="SSF52266">
    <property type="entry name" value="SGNH hydrolase"/>
    <property type="match status" value="1"/>
</dbReference>
<accession>K0RB85</accession>
<keyword evidence="3" id="KW-1133">Transmembrane helix</keyword>
<keyword evidence="3" id="KW-0812">Transmembrane</keyword>
<dbReference type="Proteomes" id="UP000266841">
    <property type="component" value="Unassembled WGS sequence"/>
</dbReference>
<feature type="non-terminal residue" evidence="5">
    <location>
        <position position="510"/>
    </location>
</feature>
<feature type="compositionally biased region" description="Polar residues" evidence="2">
    <location>
        <begin position="498"/>
        <end position="510"/>
    </location>
</feature>
<protein>
    <recommendedName>
        <fullName evidence="4">Sialate O-acetylesterase domain-containing protein</fullName>
    </recommendedName>
</protein>
<name>K0RB85_THAOC</name>
<comment type="caution">
    <text evidence="5">The sequence shown here is derived from an EMBL/GenBank/DDBJ whole genome shotgun (WGS) entry which is preliminary data.</text>
</comment>
<dbReference type="GO" id="GO:0016787">
    <property type="term" value="F:hydrolase activity"/>
    <property type="evidence" value="ECO:0007669"/>
    <property type="project" value="UniProtKB-KW"/>
</dbReference>
<keyword evidence="1" id="KW-0378">Hydrolase</keyword>
<evidence type="ECO:0000259" key="4">
    <source>
        <dbReference type="Pfam" id="PF03629"/>
    </source>
</evidence>
<feature type="compositionally biased region" description="Low complexity" evidence="2">
    <location>
        <begin position="484"/>
        <end position="497"/>
    </location>
</feature>
<dbReference type="eggNOG" id="ENOG502STJ0">
    <property type="taxonomic scope" value="Eukaryota"/>
</dbReference>
<evidence type="ECO:0000256" key="1">
    <source>
        <dbReference type="ARBA" id="ARBA00022801"/>
    </source>
</evidence>
<feature type="region of interest" description="Disordered" evidence="2">
    <location>
        <begin position="1"/>
        <end position="33"/>
    </location>
</feature>
<evidence type="ECO:0000256" key="3">
    <source>
        <dbReference type="SAM" id="Phobius"/>
    </source>
</evidence>
<proteinExistence type="predicted"/>
<feature type="region of interest" description="Disordered" evidence="2">
    <location>
        <begin position="460"/>
        <end position="510"/>
    </location>
</feature>
<dbReference type="AlphaFoldDB" id="K0RB85"/>
<evidence type="ECO:0000256" key="2">
    <source>
        <dbReference type="SAM" id="MobiDB-lite"/>
    </source>
</evidence>
<keyword evidence="6" id="KW-1185">Reference proteome</keyword>
<dbReference type="Gene3D" id="3.40.50.1110">
    <property type="entry name" value="SGNH hydrolase"/>
    <property type="match status" value="1"/>
</dbReference>
<evidence type="ECO:0000313" key="5">
    <source>
        <dbReference type="EMBL" id="EJK43692.1"/>
    </source>
</evidence>
<feature type="domain" description="Sialate O-acetylesterase" evidence="4">
    <location>
        <begin position="223"/>
        <end position="400"/>
    </location>
</feature>
<dbReference type="PANTHER" id="PTHR31988">
    <property type="entry name" value="ESTERASE, PUTATIVE (DUF303)-RELATED"/>
    <property type="match status" value="1"/>
</dbReference>
<dbReference type="PANTHER" id="PTHR31988:SF19">
    <property type="entry name" value="9-O-ACETYL-N-ACETYLNEURAMINIC ACID DEACETYLASE-RELATED"/>
    <property type="match status" value="1"/>
</dbReference>
<dbReference type="InterPro" id="IPR052940">
    <property type="entry name" value="Carb_Esterase_6"/>
</dbReference>
<dbReference type="Pfam" id="PF03629">
    <property type="entry name" value="SASA"/>
    <property type="match status" value="1"/>
</dbReference>
<dbReference type="OrthoDB" id="42638at2759"/>
<organism evidence="5 6">
    <name type="scientific">Thalassiosira oceanica</name>
    <name type="common">Marine diatom</name>
    <dbReference type="NCBI Taxonomy" id="159749"/>
    <lineage>
        <taxon>Eukaryota</taxon>
        <taxon>Sar</taxon>
        <taxon>Stramenopiles</taxon>
        <taxon>Ochrophyta</taxon>
        <taxon>Bacillariophyta</taxon>
        <taxon>Coscinodiscophyceae</taxon>
        <taxon>Thalassiosirophycidae</taxon>
        <taxon>Thalassiosirales</taxon>
        <taxon>Thalassiosiraceae</taxon>
        <taxon>Thalassiosira</taxon>
    </lineage>
</organism>
<sequence>MGGGRGRDKADVGLATAGSDAGTPTPSGCSWRADAEQGSRKRFRTGAAVAAVTAALLFTLSATTISFRVKNFYSTSPSTEPNDFFLLGGQSNMVGHTTGMESLGAMSGERSEQYWSDLKSTLGATKVGSLRNPSDMTRLGRRSVLYKTVYDAHEGLFHNSAADIAQTLTSETMKLLRAGLLDQIDSPPELGSCSFLEPRMDALTLDVSSGIQPLVPGSNCGYSFGHELMFGRTLELQLAQGSRYEMVKYASGGTVINEHWLPGEGTFWDGLNSTIHSRRGYGNWKAFVWHQGENSAFLRKGEDQSLTYLGNLTAFVKVVREEMHSASPGYWECPEAIPVVIVQLGAWPDLASAGRIREAQAQFCESDPRSGLVKMDDLSPFFHFDPLSFLISGNRIARAYDLLRTSQSEYVCPGHVRAPLDEDTSEGTGVEDSAGTAAYDEFFATGWGWPKSVNDQMSSNVENFYGTSPSTEPYEKEESRQLKPPTFLPTTSSLSLTDWPTFSPSYSPTR</sequence>
<keyword evidence="3" id="KW-0472">Membrane</keyword>
<dbReference type="InterPro" id="IPR036514">
    <property type="entry name" value="SGNH_hydro_sf"/>
</dbReference>
<feature type="transmembrane region" description="Helical" evidence="3">
    <location>
        <begin position="47"/>
        <end position="67"/>
    </location>
</feature>
<feature type="compositionally biased region" description="Polar residues" evidence="2">
    <location>
        <begin position="460"/>
        <end position="471"/>
    </location>
</feature>
<gene>
    <name evidence="5" type="ORF">THAOC_37838</name>
</gene>
<feature type="compositionally biased region" description="Basic and acidic residues" evidence="2">
    <location>
        <begin position="1"/>
        <end position="11"/>
    </location>
</feature>